<keyword evidence="3" id="KW-1185">Reference proteome</keyword>
<feature type="transmembrane region" description="Helical" evidence="1">
    <location>
        <begin position="159"/>
        <end position="178"/>
    </location>
</feature>
<feature type="transmembrane region" description="Helical" evidence="1">
    <location>
        <begin position="190"/>
        <end position="208"/>
    </location>
</feature>
<comment type="caution">
    <text evidence="2">The sequence shown here is derived from an EMBL/GenBank/DDBJ whole genome shotgun (WGS) entry which is preliminary data.</text>
</comment>
<feature type="transmembrane region" description="Helical" evidence="1">
    <location>
        <begin position="6"/>
        <end position="26"/>
    </location>
</feature>
<dbReference type="EMBL" id="QPJS01000001">
    <property type="protein sequence ID" value="RCX05490.1"/>
    <property type="molecule type" value="Genomic_DNA"/>
</dbReference>
<name>A0A369A7Z3_9FLAO</name>
<dbReference type="RefSeq" id="WP_125039348.1">
    <property type="nucleotide sequence ID" value="NZ_BHZF01000001.1"/>
</dbReference>
<accession>A0A369A7Z3</accession>
<keyword evidence="1" id="KW-1133">Transmembrane helix</keyword>
<reference evidence="2 3" key="1">
    <citation type="submission" date="2018-07" db="EMBL/GenBank/DDBJ databases">
        <title>Genomic Encyclopedia of Type Strains, Phase IV (KMG-IV): sequencing the most valuable type-strain genomes for metagenomic binning, comparative biology and taxonomic classification.</title>
        <authorList>
            <person name="Goeker M."/>
        </authorList>
    </citation>
    <scope>NUCLEOTIDE SEQUENCE [LARGE SCALE GENOMIC DNA]</scope>
    <source>
        <strain evidence="2 3">DSM 21410</strain>
    </source>
</reference>
<keyword evidence="1" id="KW-0472">Membrane</keyword>
<dbReference type="Proteomes" id="UP000253517">
    <property type="component" value="Unassembled WGS sequence"/>
</dbReference>
<dbReference type="AlphaFoldDB" id="A0A369A7Z3"/>
<evidence type="ECO:0000313" key="2">
    <source>
        <dbReference type="EMBL" id="RCX05490.1"/>
    </source>
</evidence>
<keyword evidence="1" id="KW-0812">Transmembrane</keyword>
<protein>
    <submittedName>
        <fullName evidence="2">Uncharacterized protein</fullName>
    </submittedName>
</protein>
<gene>
    <name evidence="2" type="ORF">DES35_101777</name>
</gene>
<proteinExistence type="predicted"/>
<organism evidence="2 3">
    <name type="scientific">Schleiferia thermophila</name>
    <dbReference type="NCBI Taxonomy" id="884107"/>
    <lineage>
        <taxon>Bacteria</taxon>
        <taxon>Pseudomonadati</taxon>
        <taxon>Bacteroidota</taxon>
        <taxon>Flavobacteriia</taxon>
        <taxon>Flavobacteriales</taxon>
        <taxon>Schleiferiaceae</taxon>
        <taxon>Schleiferia</taxon>
    </lineage>
</organism>
<evidence type="ECO:0000313" key="3">
    <source>
        <dbReference type="Proteomes" id="UP000253517"/>
    </source>
</evidence>
<sequence length="328" mass="36589">MNFAEFTNAFCVVALVTFLITSCAGFKNSPLTSQTDKNNCYQPSAKSYTKADLPKPIHTLDIDSTLKNTFSFQSLHAANAIGILDLLTEFVHLKKSYSINPTLEKKIKLVELSQNIYQKINTSSLEISAIASEMDCEEERADQIATFIKGKENTIETKLTVSAIVVGAIGAISAGILLANNTSGNTPEVIGIGTGLIEATLGILILTNKRKITYYHPRNALKDIWTAPETSSIFPAPIWYYLTYENPDKNEKSLRQQLVDKWLGYGQIADTKEKNKQKIDNQYFGKGGKYTASQLINRANMYDQLEAYINLMQDLRILALELEKLNDH</sequence>
<evidence type="ECO:0000256" key="1">
    <source>
        <dbReference type="SAM" id="Phobius"/>
    </source>
</evidence>